<sequence length="56" mass="6258">MVPILLVLLLVLILFGAGFAVEVLWYIALAVLVLWLLGFLLRGTTAGGGRGRWYRW</sequence>
<keyword evidence="1" id="KW-1133">Transmembrane helix</keyword>
<keyword evidence="1" id="KW-0472">Membrane</keyword>
<evidence type="ECO:0000313" key="3">
    <source>
        <dbReference type="Proteomes" id="UP001551189"/>
    </source>
</evidence>
<evidence type="ECO:0000256" key="1">
    <source>
        <dbReference type="SAM" id="Phobius"/>
    </source>
</evidence>
<protein>
    <submittedName>
        <fullName evidence="2">Hydrophobic protein</fullName>
    </submittedName>
</protein>
<dbReference type="RefSeq" id="WP_055539026.1">
    <property type="nucleotide sequence ID" value="NZ_JAMGBG010000010.1"/>
</dbReference>
<name>A0ABV3B5M2_9ACTN</name>
<organism evidence="2 3">
    <name type="scientific">Streptomyces neyagawaensis</name>
    <dbReference type="NCBI Taxonomy" id="42238"/>
    <lineage>
        <taxon>Bacteria</taxon>
        <taxon>Bacillati</taxon>
        <taxon>Actinomycetota</taxon>
        <taxon>Actinomycetes</taxon>
        <taxon>Kitasatosporales</taxon>
        <taxon>Streptomycetaceae</taxon>
        <taxon>Streptomyces</taxon>
    </lineage>
</organism>
<feature type="transmembrane region" description="Helical" evidence="1">
    <location>
        <begin position="30"/>
        <end position="49"/>
    </location>
</feature>
<gene>
    <name evidence="2" type="ORF">ABZ931_27470</name>
</gene>
<dbReference type="Proteomes" id="UP001551189">
    <property type="component" value="Unassembled WGS sequence"/>
</dbReference>
<accession>A0ABV3B5M2</accession>
<keyword evidence="3" id="KW-1185">Reference proteome</keyword>
<evidence type="ECO:0000313" key="2">
    <source>
        <dbReference type="EMBL" id="MEU6804722.1"/>
    </source>
</evidence>
<comment type="caution">
    <text evidence="2">The sequence shown here is derived from an EMBL/GenBank/DDBJ whole genome shotgun (WGS) entry which is preliminary data.</text>
</comment>
<reference evidence="2 3" key="1">
    <citation type="submission" date="2024-06" db="EMBL/GenBank/DDBJ databases">
        <title>The Natural Products Discovery Center: Release of the First 8490 Sequenced Strains for Exploring Actinobacteria Biosynthetic Diversity.</title>
        <authorList>
            <person name="Kalkreuter E."/>
            <person name="Kautsar S.A."/>
            <person name="Yang D."/>
            <person name="Bader C.D."/>
            <person name="Teijaro C.N."/>
            <person name="Fluegel L."/>
            <person name="Davis C.M."/>
            <person name="Simpson J.R."/>
            <person name="Lauterbach L."/>
            <person name="Steele A.D."/>
            <person name="Gui C."/>
            <person name="Meng S."/>
            <person name="Li G."/>
            <person name="Viehrig K."/>
            <person name="Ye F."/>
            <person name="Su P."/>
            <person name="Kiefer A.F."/>
            <person name="Nichols A."/>
            <person name="Cepeda A.J."/>
            <person name="Yan W."/>
            <person name="Fan B."/>
            <person name="Jiang Y."/>
            <person name="Adhikari A."/>
            <person name="Zheng C.-J."/>
            <person name="Schuster L."/>
            <person name="Cowan T.M."/>
            <person name="Smanski M.J."/>
            <person name="Chevrette M.G."/>
            <person name="De Carvalho L.P.S."/>
            <person name="Shen B."/>
        </authorList>
    </citation>
    <scope>NUCLEOTIDE SEQUENCE [LARGE SCALE GENOMIC DNA]</scope>
    <source>
        <strain evidence="2 3">NPDC046851</strain>
    </source>
</reference>
<proteinExistence type="predicted"/>
<keyword evidence="1" id="KW-0812">Transmembrane</keyword>
<dbReference type="EMBL" id="JBEYXT010000156">
    <property type="protein sequence ID" value="MEU6804722.1"/>
    <property type="molecule type" value="Genomic_DNA"/>
</dbReference>